<dbReference type="InterPro" id="IPR002792">
    <property type="entry name" value="TRAM_dom"/>
</dbReference>
<dbReference type="NCBIfam" id="TIGR00757">
    <property type="entry name" value="RNaseEG"/>
    <property type="match status" value="1"/>
</dbReference>
<dbReference type="InterPro" id="IPR012340">
    <property type="entry name" value="NA-bd_OB-fold"/>
</dbReference>
<dbReference type="InterPro" id="IPR019307">
    <property type="entry name" value="RNA-bd_AU-1/RNase_E/G"/>
</dbReference>
<evidence type="ECO:0000256" key="5">
    <source>
        <dbReference type="ARBA" id="ARBA00022801"/>
    </source>
</evidence>
<evidence type="ECO:0000256" key="3">
    <source>
        <dbReference type="ARBA" id="ARBA00022722"/>
    </source>
</evidence>
<dbReference type="Proteomes" id="UP001332192">
    <property type="component" value="Chromosome"/>
</dbReference>
<evidence type="ECO:0000259" key="9">
    <source>
        <dbReference type="PROSITE" id="PS50926"/>
    </source>
</evidence>
<dbReference type="CDD" id="cd04453">
    <property type="entry name" value="S1_RNase_E"/>
    <property type="match status" value="1"/>
</dbReference>
<dbReference type="Pfam" id="PF01938">
    <property type="entry name" value="TRAM"/>
    <property type="match status" value="1"/>
</dbReference>
<dbReference type="PROSITE" id="PS50926">
    <property type="entry name" value="TRAM"/>
    <property type="match status" value="1"/>
</dbReference>
<evidence type="ECO:0000256" key="6">
    <source>
        <dbReference type="ARBA" id="ARBA00022842"/>
    </source>
</evidence>
<organism evidence="10 11">
    <name type="scientific">Carboxydichorda subterranea</name>
    <dbReference type="NCBI Taxonomy" id="3109565"/>
    <lineage>
        <taxon>Bacteria</taxon>
        <taxon>Bacillati</taxon>
        <taxon>Bacillota</taxon>
        <taxon>Limnochordia</taxon>
        <taxon>Limnochordales</taxon>
        <taxon>Geochordaceae</taxon>
        <taxon>Carboxydichorda</taxon>
    </lineage>
</organism>
<evidence type="ECO:0000256" key="7">
    <source>
        <dbReference type="ARBA" id="ARBA00022884"/>
    </source>
</evidence>
<keyword evidence="3" id="KW-0540">Nuclease</keyword>
<protein>
    <submittedName>
        <fullName evidence="10">Rne/Rng family ribonuclease</fullName>
    </submittedName>
</protein>
<dbReference type="SUPFAM" id="SSF54791">
    <property type="entry name" value="Eukaryotic type KH-domain (KH-domain type I)"/>
    <property type="match status" value="1"/>
</dbReference>
<comment type="cofactor">
    <cofactor evidence="1">
        <name>Mg(2+)</name>
        <dbReference type="ChEBI" id="CHEBI:18420"/>
    </cofactor>
</comment>
<dbReference type="Gene3D" id="3.40.1260.20">
    <property type="entry name" value="Ribonuclease E, catalytic domain"/>
    <property type="match status" value="1"/>
</dbReference>
<sequence>MVREIVINVGHGETRAALLEDRRLMELFTEREAHERVAGNIYKGRVENVLPGMQAAFVNIGLERNAFLYLGDAVPYLDGRNHDHGGEGAEDEGVEAIPRRASRQPSRLREGQDVVVQVVKEPIGTKGARVVTSLSLPGRYLVLMPFNEYVGISRRIADEQERDRLKAIARKMRPRGMGLIVRTVAEGHDEAELQQDLRFLLRVWDRVHQRARRAPVPSILYRDHDLVYRLVRDVFTEELSRIVIDSRQEYQKIVDLAESVGLSIRDRLQLYQGERPIFDEFGIEPQIERALDRRVWLECGGYLVIDHTEAFTAIDVNTGRYTGTTNLADTVLHTNLEAAVEIARQLRLRDLGGIILIDFIDMDRKEDQEQVLSRLTEELKKDRTRTHVLGFTRLGLVELTRKKVREDLYAVLQRPCPYCQGTGRVLSEVTMAQKVERQIADLARSSQADAMLLAVHPSVAAQVIGAGGANLRRLEGETGRVIFVRGSEDVHMEEIRVLSLGSREEVEAQAMPVKEGQLVDLEVEEPHVNNPKDGIARLEGYVVDIEGGGRHVGRRLKVEITKVFRTYAKGRVVSQVEDRVR</sequence>
<dbReference type="PROSITE" id="PS50084">
    <property type="entry name" value="KH_TYPE_1"/>
    <property type="match status" value="1"/>
</dbReference>
<name>A0ABZ1C066_9FIRM</name>
<dbReference type="SUPFAM" id="SSF50249">
    <property type="entry name" value="Nucleic acid-binding proteins"/>
    <property type="match status" value="1"/>
</dbReference>
<dbReference type="InterPro" id="IPR048583">
    <property type="entry name" value="RNase_E_G_thioredoxin-like"/>
</dbReference>
<keyword evidence="11" id="KW-1185">Reference proteome</keyword>
<evidence type="ECO:0000256" key="8">
    <source>
        <dbReference type="PROSITE-ProRule" id="PRU00117"/>
    </source>
</evidence>
<feature type="domain" description="TRAM" evidence="9">
    <location>
        <begin position="512"/>
        <end position="574"/>
    </location>
</feature>
<keyword evidence="2" id="KW-0963">Cytoplasm</keyword>
<evidence type="ECO:0000256" key="2">
    <source>
        <dbReference type="ARBA" id="ARBA00022490"/>
    </source>
</evidence>
<evidence type="ECO:0000256" key="4">
    <source>
        <dbReference type="ARBA" id="ARBA00022723"/>
    </source>
</evidence>
<dbReference type="CDD" id="cd00105">
    <property type="entry name" value="KH-I"/>
    <property type="match status" value="1"/>
</dbReference>
<dbReference type="RefSeq" id="WP_324717496.1">
    <property type="nucleotide sequence ID" value="NZ_CP141615.1"/>
</dbReference>
<dbReference type="Pfam" id="PF10150">
    <property type="entry name" value="RNase_E_G"/>
    <property type="match status" value="1"/>
</dbReference>
<keyword evidence="7 8" id="KW-0694">RNA-binding</keyword>
<dbReference type="InterPro" id="IPR036612">
    <property type="entry name" value="KH_dom_type_1_sf"/>
</dbReference>
<proteinExistence type="predicted"/>
<dbReference type="Gene3D" id="2.40.50.140">
    <property type="entry name" value="Nucleic acid-binding proteins"/>
    <property type="match status" value="1"/>
</dbReference>
<dbReference type="PANTHER" id="PTHR30001">
    <property type="entry name" value="RIBONUCLEASE"/>
    <property type="match status" value="1"/>
</dbReference>
<dbReference type="InterPro" id="IPR004659">
    <property type="entry name" value="RNase_E/G"/>
</dbReference>
<dbReference type="PANTHER" id="PTHR30001:SF0">
    <property type="entry name" value="RIBONUCLEASE G"/>
    <property type="match status" value="1"/>
</dbReference>
<evidence type="ECO:0000313" key="10">
    <source>
        <dbReference type="EMBL" id="WRP18225.1"/>
    </source>
</evidence>
<keyword evidence="4" id="KW-0479">Metal-binding</keyword>
<keyword evidence="5" id="KW-0378">Hydrolase</keyword>
<dbReference type="Pfam" id="PF20833">
    <property type="entry name" value="RNase_E_G_Thio"/>
    <property type="match status" value="1"/>
</dbReference>
<evidence type="ECO:0000256" key="1">
    <source>
        <dbReference type="ARBA" id="ARBA00001946"/>
    </source>
</evidence>
<keyword evidence="6" id="KW-0460">Magnesium</keyword>
<gene>
    <name evidence="10" type="ORF">U7230_04245</name>
</gene>
<reference evidence="10 11" key="1">
    <citation type="journal article" date="2024" name="Front. Microbiol.">
        <title>Novel thermophilic genera Geochorda gen. nov. and Carboxydochorda gen. nov. from the deep terrestrial subsurface reveal the ecophysiological diversity in the class Limnochordia.</title>
        <authorList>
            <person name="Karnachuk O.V."/>
            <person name="Lukina A.P."/>
            <person name="Avakyan M.R."/>
            <person name="Kadnikov V.V."/>
            <person name="Begmatov S."/>
            <person name="Beletsky A.V."/>
            <person name="Vlasova K.G."/>
            <person name="Novikov A.A."/>
            <person name="Shcherbakova V.A."/>
            <person name="Mardanov A.V."/>
            <person name="Ravin N.V."/>
        </authorList>
    </citation>
    <scope>NUCLEOTIDE SEQUENCE [LARGE SCALE GENOMIC DNA]</scope>
    <source>
        <strain evidence="10 11">L945</strain>
    </source>
</reference>
<dbReference type="EMBL" id="CP141615">
    <property type="protein sequence ID" value="WRP18225.1"/>
    <property type="molecule type" value="Genomic_DNA"/>
</dbReference>
<evidence type="ECO:0000313" key="11">
    <source>
        <dbReference type="Proteomes" id="UP001332192"/>
    </source>
</evidence>
<accession>A0ABZ1C066</accession>